<dbReference type="InParanoid" id="A0A2J7QAY9"/>
<proteinExistence type="predicted"/>
<dbReference type="EMBL" id="NEVH01016304">
    <property type="protein sequence ID" value="PNF25751.1"/>
    <property type="molecule type" value="Genomic_DNA"/>
</dbReference>
<dbReference type="InterPro" id="IPR039353">
    <property type="entry name" value="TF_Adf1"/>
</dbReference>
<dbReference type="OrthoDB" id="5984255at2759"/>
<feature type="domain" description="MADF" evidence="2">
    <location>
        <begin position="1"/>
        <end position="57"/>
    </location>
</feature>
<dbReference type="Pfam" id="PF10545">
    <property type="entry name" value="MADF_DNA_bdg"/>
    <property type="match status" value="1"/>
</dbReference>
<sequence length="117" mass="13230">MNEPVEDVMKRWRGLRDTFRKELNKYNFKRSGSGGDTSAEPKWPFFNHLRFLTDTVQPRNMSSSVPAASEDCIETTQSESNDAFSTPDMENTTSDPSRENDAPVNASPAKIKISKVR</sequence>
<dbReference type="InterPro" id="IPR006578">
    <property type="entry name" value="MADF-dom"/>
</dbReference>
<accession>A0A2J7QAY9</accession>
<dbReference type="PROSITE" id="PS51029">
    <property type="entry name" value="MADF"/>
    <property type="match status" value="1"/>
</dbReference>
<evidence type="ECO:0000313" key="3">
    <source>
        <dbReference type="EMBL" id="PNF25751.1"/>
    </source>
</evidence>
<feature type="region of interest" description="Disordered" evidence="1">
    <location>
        <begin position="59"/>
        <end position="117"/>
    </location>
</feature>
<organism evidence="3 4">
    <name type="scientific">Cryptotermes secundus</name>
    <dbReference type="NCBI Taxonomy" id="105785"/>
    <lineage>
        <taxon>Eukaryota</taxon>
        <taxon>Metazoa</taxon>
        <taxon>Ecdysozoa</taxon>
        <taxon>Arthropoda</taxon>
        <taxon>Hexapoda</taxon>
        <taxon>Insecta</taxon>
        <taxon>Pterygota</taxon>
        <taxon>Neoptera</taxon>
        <taxon>Polyneoptera</taxon>
        <taxon>Dictyoptera</taxon>
        <taxon>Blattodea</taxon>
        <taxon>Blattoidea</taxon>
        <taxon>Termitoidae</taxon>
        <taxon>Kalotermitidae</taxon>
        <taxon>Cryptotermitinae</taxon>
        <taxon>Cryptotermes</taxon>
    </lineage>
</organism>
<dbReference type="PANTHER" id="PTHR12243">
    <property type="entry name" value="MADF DOMAIN TRANSCRIPTION FACTOR"/>
    <property type="match status" value="1"/>
</dbReference>
<dbReference type="PANTHER" id="PTHR12243:SF67">
    <property type="entry name" value="COREPRESSOR OF PANGOLIN, ISOFORM A-RELATED"/>
    <property type="match status" value="1"/>
</dbReference>
<evidence type="ECO:0000256" key="1">
    <source>
        <dbReference type="SAM" id="MobiDB-lite"/>
    </source>
</evidence>
<dbReference type="Proteomes" id="UP000235965">
    <property type="component" value="Unassembled WGS sequence"/>
</dbReference>
<evidence type="ECO:0000313" key="4">
    <source>
        <dbReference type="Proteomes" id="UP000235965"/>
    </source>
</evidence>
<name>A0A2J7QAY9_9NEOP</name>
<dbReference type="AlphaFoldDB" id="A0A2J7QAY9"/>
<comment type="caution">
    <text evidence="3">The sequence shown here is derived from an EMBL/GenBank/DDBJ whole genome shotgun (WGS) entry which is preliminary data.</text>
</comment>
<protein>
    <recommendedName>
        <fullName evidence="2">MADF domain-containing protein</fullName>
    </recommendedName>
</protein>
<keyword evidence="4" id="KW-1185">Reference proteome</keyword>
<evidence type="ECO:0000259" key="2">
    <source>
        <dbReference type="PROSITE" id="PS51029"/>
    </source>
</evidence>
<reference evidence="3 4" key="1">
    <citation type="submission" date="2017-12" db="EMBL/GenBank/DDBJ databases">
        <title>Hemimetabolous genomes reveal molecular basis of termite eusociality.</title>
        <authorList>
            <person name="Harrison M.C."/>
            <person name="Jongepier E."/>
            <person name="Robertson H.M."/>
            <person name="Arning N."/>
            <person name="Bitard-Feildel T."/>
            <person name="Chao H."/>
            <person name="Childers C.P."/>
            <person name="Dinh H."/>
            <person name="Doddapaneni H."/>
            <person name="Dugan S."/>
            <person name="Gowin J."/>
            <person name="Greiner C."/>
            <person name="Han Y."/>
            <person name="Hu H."/>
            <person name="Hughes D.S.T."/>
            <person name="Huylmans A.-K."/>
            <person name="Kemena C."/>
            <person name="Kremer L.P.M."/>
            <person name="Lee S.L."/>
            <person name="Lopez-Ezquerra A."/>
            <person name="Mallet L."/>
            <person name="Monroy-Kuhn J.M."/>
            <person name="Moser A."/>
            <person name="Murali S.C."/>
            <person name="Muzny D.M."/>
            <person name="Otani S."/>
            <person name="Piulachs M.-D."/>
            <person name="Poelchau M."/>
            <person name="Qu J."/>
            <person name="Schaub F."/>
            <person name="Wada-Katsumata A."/>
            <person name="Worley K.C."/>
            <person name="Xie Q."/>
            <person name="Ylla G."/>
            <person name="Poulsen M."/>
            <person name="Gibbs R.A."/>
            <person name="Schal C."/>
            <person name="Richards S."/>
            <person name="Belles X."/>
            <person name="Korb J."/>
            <person name="Bornberg-Bauer E."/>
        </authorList>
    </citation>
    <scope>NUCLEOTIDE SEQUENCE [LARGE SCALE GENOMIC DNA]</scope>
    <source>
        <tissue evidence="3">Whole body</tissue>
    </source>
</reference>
<gene>
    <name evidence="3" type="ORF">B7P43_G12365</name>
</gene>
<feature type="compositionally biased region" description="Polar residues" evidence="1">
    <location>
        <begin position="74"/>
        <end position="95"/>
    </location>
</feature>
<dbReference type="STRING" id="105785.A0A2J7QAY9"/>